<proteinExistence type="predicted"/>
<protein>
    <submittedName>
        <fullName evidence="1">Uncharacterized protein</fullName>
    </submittedName>
</protein>
<reference evidence="1" key="1">
    <citation type="submission" date="2023-07" db="EMBL/GenBank/DDBJ databases">
        <title>Sorghum-associated microbial communities from plants grown in Nebraska, USA.</title>
        <authorList>
            <person name="Schachtman D."/>
        </authorList>
    </citation>
    <scope>NUCLEOTIDE SEQUENCE</scope>
    <source>
        <strain evidence="1">DS2329</strain>
    </source>
</reference>
<name>A0ACC6JAU1_9FLAO</name>
<accession>A0ACC6JAU1</accession>
<gene>
    <name evidence="1" type="ORF">J2786_003314</name>
</gene>
<sequence>MKKYLIAFSVIALTSTAITSCSEDFIDTQFFQSKPQEDIKTIEELQSFVFGAYGTMRGASYYGCDFVTIPEVRSDEMYSNNRSGYYSTVSNYTMLSNDAYASGPYTAMYTTIAKANIILGTSNNLTWGETVDPTKIALKIKQLKGQAYAVRAQALFDALRLFGQQYSGGTTGVVVPLQYNPSANMARSSVQQTQAQIEADFNNALTNLTGNSNQVYEDKTVLNEFSVKALMSRYYLYKGDYAKVRSLVKDVVASGKYSVIPRDSYLTSWTLNNAASNSVFELAVGPIAALGSTSINSKISPDNGYQNVPVKPIVLTYMSEQDIRKSIFAGSDNTSGLFIAAKYPNKNGEDNIRVSRYEEVILNGIEAELKGGDPAKAQGYWELLLKNRLKDIVDAQGNVIKSIAKQIEDLGPIDFDKLKEERRKELIGEGFRMWDLLRWGGPIPKNATNGNATANIPVGDNRLAFPIPLAETNVAGTLVKSNPGYDN</sequence>
<keyword evidence="2" id="KW-1185">Reference proteome</keyword>
<organism evidence="1 2">
    <name type="scientific">Chryseobacterium vietnamense</name>
    <dbReference type="NCBI Taxonomy" id="866785"/>
    <lineage>
        <taxon>Bacteria</taxon>
        <taxon>Pseudomonadati</taxon>
        <taxon>Bacteroidota</taxon>
        <taxon>Flavobacteriia</taxon>
        <taxon>Flavobacteriales</taxon>
        <taxon>Weeksellaceae</taxon>
        <taxon>Chryseobacterium group</taxon>
        <taxon>Chryseobacterium</taxon>
    </lineage>
</organism>
<dbReference type="Proteomes" id="UP001184833">
    <property type="component" value="Unassembled WGS sequence"/>
</dbReference>
<comment type="caution">
    <text evidence="1">The sequence shown here is derived from an EMBL/GenBank/DDBJ whole genome shotgun (WGS) entry which is preliminary data.</text>
</comment>
<evidence type="ECO:0000313" key="1">
    <source>
        <dbReference type="EMBL" id="MDR6460191.1"/>
    </source>
</evidence>
<dbReference type="EMBL" id="JAVDQX010000003">
    <property type="protein sequence ID" value="MDR6460191.1"/>
    <property type="molecule type" value="Genomic_DNA"/>
</dbReference>
<evidence type="ECO:0000313" key="2">
    <source>
        <dbReference type="Proteomes" id="UP001184833"/>
    </source>
</evidence>